<dbReference type="GO" id="GO:0046983">
    <property type="term" value="F:protein dimerization activity"/>
    <property type="evidence" value="ECO:0007669"/>
    <property type="project" value="InterPro"/>
</dbReference>
<dbReference type="AlphaFoldDB" id="A0AAV7BFP1"/>
<dbReference type="EMBL" id="WNYA01000005">
    <property type="protein sequence ID" value="KAG8571415.1"/>
    <property type="molecule type" value="Genomic_DNA"/>
</dbReference>
<feature type="domain" description="HAT C-terminal dimerisation" evidence="1">
    <location>
        <begin position="469"/>
        <end position="516"/>
    </location>
</feature>
<gene>
    <name evidence="2" type="ORF">GDO81_011636</name>
</gene>
<dbReference type="PANTHER" id="PTHR46880:SF5">
    <property type="entry name" value="DUF4371 DOMAIN-CONTAINING PROTEIN"/>
    <property type="match status" value="1"/>
</dbReference>
<accession>A0AAV7BFP1</accession>
<sequence>MGKEEMPQSKFKPIMTLIKSLGNNAIKEKHINLHHCTLTEIESALSETIASDIENEIKRSPCISLLIDESTDIAVHHKMILYVRTVNGSVPQTHFWANLELHGECSADAIVNVLKIFLEKRGVSFTKILGLATDGAAVMIGRHNGVGKKLQARFPLMLHFHCIAHRMALAISQASEGISQLGNEQNLIGMLYSYFNSSTIRHEKLVKMQEVLEQSQISLKEIHSVRWLSLGRAVDALHDSFDAVILVLTDLVATKKRSLCDRAPGLLKGCSEYIFIATLCLLRDVLEVINRVSRVFQTEDINFSVLLSELRAVTLVLETMREAPGKYLAAFLSQMSASGGYFRDIKISYRSTSEAEFKNVKEKFLNNLLNNLSERFSLTDLSILCDLDQVLNPMSLPHNISKDDSLNNVIQKFCVPEAIASTYQCKLPSEEGLRKEWLEVSDLLKRYKGMKMTDFCQLLFSYKIGDVLIYPDFCAPASVALILPLSTACCERGFSTQNRIKSSKRSRLGDKHLEALSRISEEGPSVSLTNDTVECNFDFQAAVALWKQKTRRSHL</sequence>
<reference evidence="2" key="1">
    <citation type="thesis" date="2020" institute="ProQuest LLC" country="789 East Eisenhower Parkway, Ann Arbor, MI, USA">
        <title>Comparative Genomics and Chromosome Evolution.</title>
        <authorList>
            <person name="Mudd A.B."/>
        </authorList>
    </citation>
    <scope>NUCLEOTIDE SEQUENCE</scope>
    <source>
        <strain evidence="2">237g6f4</strain>
        <tissue evidence="2">Blood</tissue>
    </source>
</reference>
<dbReference type="Pfam" id="PF05699">
    <property type="entry name" value="Dimer_Tnp_hAT"/>
    <property type="match status" value="1"/>
</dbReference>
<name>A0AAV7BFP1_ENGPU</name>
<dbReference type="InterPro" id="IPR012337">
    <property type="entry name" value="RNaseH-like_sf"/>
</dbReference>
<organism evidence="2 3">
    <name type="scientific">Engystomops pustulosus</name>
    <name type="common">Tungara frog</name>
    <name type="synonym">Physalaemus pustulosus</name>
    <dbReference type="NCBI Taxonomy" id="76066"/>
    <lineage>
        <taxon>Eukaryota</taxon>
        <taxon>Metazoa</taxon>
        <taxon>Chordata</taxon>
        <taxon>Craniata</taxon>
        <taxon>Vertebrata</taxon>
        <taxon>Euteleostomi</taxon>
        <taxon>Amphibia</taxon>
        <taxon>Batrachia</taxon>
        <taxon>Anura</taxon>
        <taxon>Neobatrachia</taxon>
        <taxon>Hyloidea</taxon>
        <taxon>Leptodactylidae</taxon>
        <taxon>Leiuperinae</taxon>
        <taxon>Engystomops</taxon>
    </lineage>
</organism>
<dbReference type="Proteomes" id="UP000824782">
    <property type="component" value="Unassembled WGS sequence"/>
</dbReference>
<dbReference type="PANTHER" id="PTHR46880">
    <property type="entry name" value="RAS-ASSOCIATING DOMAIN-CONTAINING PROTEIN"/>
    <property type="match status" value="1"/>
</dbReference>
<evidence type="ECO:0000259" key="1">
    <source>
        <dbReference type="Pfam" id="PF05699"/>
    </source>
</evidence>
<comment type="caution">
    <text evidence="2">The sequence shown here is derived from an EMBL/GenBank/DDBJ whole genome shotgun (WGS) entry which is preliminary data.</text>
</comment>
<proteinExistence type="predicted"/>
<dbReference type="SUPFAM" id="SSF53098">
    <property type="entry name" value="Ribonuclease H-like"/>
    <property type="match status" value="1"/>
</dbReference>
<evidence type="ECO:0000313" key="2">
    <source>
        <dbReference type="EMBL" id="KAG8571415.1"/>
    </source>
</evidence>
<evidence type="ECO:0000313" key="3">
    <source>
        <dbReference type="Proteomes" id="UP000824782"/>
    </source>
</evidence>
<protein>
    <recommendedName>
        <fullName evidence="1">HAT C-terminal dimerisation domain-containing protein</fullName>
    </recommendedName>
</protein>
<keyword evidence="3" id="KW-1185">Reference proteome</keyword>
<dbReference type="InterPro" id="IPR008906">
    <property type="entry name" value="HATC_C_dom"/>
</dbReference>